<reference evidence="1" key="1">
    <citation type="submission" date="2025-08" db="UniProtKB">
        <authorList>
            <consortium name="Ensembl"/>
        </authorList>
    </citation>
    <scope>IDENTIFICATION</scope>
</reference>
<dbReference type="InParanoid" id="A0A663EPC9"/>
<keyword evidence="2" id="KW-1185">Reference proteome</keyword>
<evidence type="ECO:0000313" key="2">
    <source>
        <dbReference type="Proteomes" id="UP000472275"/>
    </source>
</evidence>
<organism evidence="1 2">
    <name type="scientific">Aquila chrysaetos chrysaetos</name>
    <dbReference type="NCBI Taxonomy" id="223781"/>
    <lineage>
        <taxon>Eukaryota</taxon>
        <taxon>Metazoa</taxon>
        <taxon>Chordata</taxon>
        <taxon>Craniata</taxon>
        <taxon>Vertebrata</taxon>
        <taxon>Euteleostomi</taxon>
        <taxon>Archelosauria</taxon>
        <taxon>Archosauria</taxon>
        <taxon>Dinosauria</taxon>
        <taxon>Saurischia</taxon>
        <taxon>Theropoda</taxon>
        <taxon>Coelurosauria</taxon>
        <taxon>Aves</taxon>
        <taxon>Neognathae</taxon>
        <taxon>Neoaves</taxon>
        <taxon>Telluraves</taxon>
        <taxon>Accipitrimorphae</taxon>
        <taxon>Accipitriformes</taxon>
        <taxon>Accipitridae</taxon>
        <taxon>Accipitrinae</taxon>
        <taxon>Aquila</taxon>
    </lineage>
</organism>
<evidence type="ECO:0000313" key="1">
    <source>
        <dbReference type="Ensembl" id="ENSACCP00020013739.1"/>
    </source>
</evidence>
<proteinExistence type="predicted"/>
<reference evidence="1" key="2">
    <citation type="submission" date="2025-09" db="UniProtKB">
        <authorList>
            <consortium name="Ensembl"/>
        </authorList>
    </citation>
    <scope>IDENTIFICATION</scope>
</reference>
<protein>
    <submittedName>
        <fullName evidence="1">Uncharacterized protein</fullName>
    </submittedName>
</protein>
<accession>A0A663EPC9</accession>
<dbReference type="Ensembl" id="ENSACCT00020014359.1">
    <property type="protein sequence ID" value="ENSACCP00020013739.1"/>
    <property type="gene ID" value="ENSACCG00020009484.1"/>
</dbReference>
<dbReference type="AlphaFoldDB" id="A0A663EPC9"/>
<name>A0A663EPC9_AQUCH</name>
<dbReference type="Proteomes" id="UP000472275">
    <property type="component" value="Chromosome 2"/>
</dbReference>
<sequence>ALALTHGAKCEKEHGMTWVNLSKHPPPPNQKSCSVSSAYEKNHSGNTACKHHSGIFPFLFFLVKK</sequence>